<reference evidence="2" key="1">
    <citation type="submission" date="2019-11" db="EMBL/GenBank/DDBJ databases">
        <title>Lipid analysis of CO2-rich subsurface aquifers suggests an autotrophy-based deep biosphere with lysolipids enriched in CPR bacteria.</title>
        <authorList>
            <person name="Probst A.J."/>
            <person name="Elling F.J."/>
            <person name="Castelle C.J."/>
            <person name="Zhu Q."/>
            <person name="Elvert M."/>
            <person name="Birarda G."/>
            <person name="Holman H.-Y."/>
            <person name="Lane K.R."/>
            <person name="Ladd B."/>
            <person name="Ryan M.C."/>
            <person name="Woyke T."/>
            <person name="Hinrichs K.-U."/>
            <person name="Banfield J.F."/>
        </authorList>
    </citation>
    <scope>NUCLEOTIDE SEQUENCE</scope>
    <source>
        <strain evidence="1">CG_2015-01_33_1645</strain>
        <strain evidence="2">CG_2015-04_33_537</strain>
    </source>
</reference>
<dbReference type="EMBL" id="JAACVF010000217">
    <property type="protein sequence ID" value="NCN65726.1"/>
    <property type="molecule type" value="Genomic_DNA"/>
</dbReference>
<evidence type="ECO:0000313" key="1">
    <source>
        <dbReference type="EMBL" id="NCN65726.1"/>
    </source>
</evidence>
<dbReference type="Pfam" id="PF03683">
    <property type="entry name" value="UPF0175"/>
    <property type="match status" value="1"/>
</dbReference>
<dbReference type="Proteomes" id="UP000738826">
    <property type="component" value="Unassembled WGS sequence"/>
</dbReference>
<gene>
    <name evidence="2" type="ORF">GW779_04885</name>
    <name evidence="1" type="ORF">GW910_06710</name>
</gene>
<sequence length="115" mass="12721">MANEVVTFTGKHITKRAAETAVETGVYARKDEFIENAIETLLSARKDVKADIACELYKKGDISIGKAAEMLGKNIEEMKLELHGRGIKRRTGDDIKNTKEGANIAIKFVNPKTNK</sequence>
<protein>
    <submittedName>
        <fullName evidence="2">Uncharacterized protein</fullName>
    </submittedName>
</protein>
<dbReference type="InterPro" id="IPR005368">
    <property type="entry name" value="UPF0175"/>
</dbReference>
<evidence type="ECO:0000313" key="2">
    <source>
        <dbReference type="EMBL" id="NCS91727.1"/>
    </source>
</evidence>
<dbReference type="AlphaFoldDB" id="A0A8J8CKT3"/>
<evidence type="ECO:0000313" key="3">
    <source>
        <dbReference type="Proteomes" id="UP000738826"/>
    </source>
</evidence>
<organism evidence="2 3">
    <name type="scientific">Candidatus Altarchaeum hamiconexum</name>
    <dbReference type="NCBI Taxonomy" id="1803513"/>
    <lineage>
        <taxon>Archaea</taxon>
        <taxon>Candidatus Altarchaeota</taxon>
        <taxon>Candidatus Altiarchaeia</taxon>
        <taxon>Candidatus Altarchaeales</taxon>
        <taxon>Candidatus Altarchaeaceae</taxon>
        <taxon>Candidatus Altarchaeum</taxon>
    </lineage>
</organism>
<name>A0A8J8CKT3_9ARCH</name>
<comment type="caution">
    <text evidence="2">The sequence shown here is derived from an EMBL/GenBank/DDBJ whole genome shotgun (WGS) entry which is preliminary data.</text>
</comment>
<accession>A0A8J8CKT3</accession>
<dbReference type="EMBL" id="JAACQH010000103">
    <property type="protein sequence ID" value="NCS91727.1"/>
    <property type="molecule type" value="Genomic_DNA"/>
</dbReference>
<dbReference type="Proteomes" id="UP000768163">
    <property type="component" value="Unassembled WGS sequence"/>
</dbReference>
<proteinExistence type="predicted"/>